<evidence type="ECO:0000313" key="3">
    <source>
        <dbReference type="EMBL" id="AYD39786.1"/>
    </source>
</evidence>
<feature type="domain" description="Glycosyltransferase 2-like" evidence="2">
    <location>
        <begin position="6"/>
        <end position="88"/>
    </location>
</feature>
<accession>A0A386H2A1</accession>
<dbReference type="Gene3D" id="1.25.40.10">
    <property type="entry name" value="Tetratricopeptide repeat domain"/>
    <property type="match status" value="1"/>
</dbReference>
<dbReference type="InterPro" id="IPR001173">
    <property type="entry name" value="Glyco_trans_2-like"/>
</dbReference>
<keyword evidence="4" id="KW-1185">Reference proteome</keyword>
<dbReference type="PANTHER" id="PTHR43630">
    <property type="entry name" value="POLY-BETA-1,6-N-ACETYL-D-GLUCOSAMINE SYNTHASE"/>
    <property type="match status" value="1"/>
</dbReference>
<evidence type="ECO:0000259" key="2">
    <source>
        <dbReference type="Pfam" id="PF00535"/>
    </source>
</evidence>
<dbReference type="Gene3D" id="3.90.550.10">
    <property type="entry name" value="Spore Coat Polysaccharide Biosynthesis Protein SpsA, Chain A"/>
    <property type="match status" value="1"/>
</dbReference>
<dbReference type="PANTHER" id="PTHR43630:SF2">
    <property type="entry name" value="GLYCOSYLTRANSFERASE"/>
    <property type="match status" value="1"/>
</dbReference>
<dbReference type="Proteomes" id="UP000266301">
    <property type="component" value="Chromosome"/>
</dbReference>
<dbReference type="Pfam" id="PF00535">
    <property type="entry name" value="Glycos_transf_2"/>
    <property type="match status" value="1"/>
</dbReference>
<dbReference type="SMART" id="SM00028">
    <property type="entry name" value="TPR"/>
    <property type="match status" value="3"/>
</dbReference>
<dbReference type="CDD" id="cd02511">
    <property type="entry name" value="Beta4Glucosyltransferase"/>
    <property type="match status" value="1"/>
</dbReference>
<dbReference type="GO" id="GO:0016740">
    <property type="term" value="F:transferase activity"/>
    <property type="evidence" value="ECO:0007669"/>
    <property type="project" value="UniProtKB-KW"/>
</dbReference>
<gene>
    <name evidence="3" type="ORF">D4Z93_04340</name>
</gene>
<protein>
    <submittedName>
        <fullName evidence="3">Glycosyltransferase family 2 protein</fullName>
    </submittedName>
</protein>
<dbReference type="PROSITE" id="PS50005">
    <property type="entry name" value="TPR"/>
    <property type="match status" value="1"/>
</dbReference>
<dbReference type="InterPro" id="IPR019734">
    <property type="entry name" value="TPR_rpt"/>
</dbReference>
<feature type="repeat" description="TPR" evidence="1">
    <location>
        <begin position="317"/>
        <end position="350"/>
    </location>
</feature>
<dbReference type="EMBL" id="CP032416">
    <property type="protein sequence ID" value="AYD39786.1"/>
    <property type="molecule type" value="Genomic_DNA"/>
</dbReference>
<dbReference type="OrthoDB" id="9815923at2"/>
<dbReference type="SUPFAM" id="SSF53448">
    <property type="entry name" value="Nucleotide-diphospho-sugar transferases"/>
    <property type="match status" value="1"/>
</dbReference>
<dbReference type="InterPro" id="IPR029044">
    <property type="entry name" value="Nucleotide-diphossugar_trans"/>
</dbReference>
<keyword evidence="3" id="KW-0808">Transferase</keyword>
<evidence type="ECO:0000313" key="4">
    <source>
        <dbReference type="Proteomes" id="UP000266301"/>
    </source>
</evidence>
<reference evidence="3 4" key="1">
    <citation type="journal article" date="2019" name="Int. J. Syst. Evol. Microbiol.">
        <title>Clostridium fermenticellae sp. nov., isolated from the mud in a fermentation cellar for the production of the Chinese liquor, baijiu.</title>
        <authorList>
            <person name="Xu P.X."/>
            <person name="Chai L.J."/>
            <person name="Qiu T."/>
            <person name="Zhang X.J."/>
            <person name="Lu Z.M."/>
            <person name="Xiao C."/>
            <person name="Wang S.T."/>
            <person name="Shen C.H."/>
            <person name="Shi J.S."/>
            <person name="Xu Z.H."/>
        </authorList>
    </citation>
    <scope>NUCLEOTIDE SEQUENCE [LARGE SCALE GENOMIC DNA]</scope>
    <source>
        <strain evidence="3 4">JN500901</strain>
    </source>
</reference>
<dbReference type="InterPro" id="IPR011990">
    <property type="entry name" value="TPR-like_helical_dom_sf"/>
</dbReference>
<proteinExistence type="predicted"/>
<organism evidence="3 4">
    <name type="scientific">Clostridium fermenticellae</name>
    <dbReference type="NCBI Taxonomy" id="2068654"/>
    <lineage>
        <taxon>Bacteria</taxon>
        <taxon>Bacillati</taxon>
        <taxon>Bacillota</taxon>
        <taxon>Clostridia</taxon>
        <taxon>Eubacteriales</taxon>
        <taxon>Clostridiaceae</taxon>
        <taxon>Clostridium</taxon>
    </lineage>
</organism>
<evidence type="ECO:0000256" key="1">
    <source>
        <dbReference type="PROSITE-ProRule" id="PRU00339"/>
    </source>
</evidence>
<name>A0A386H2A1_9CLOT</name>
<dbReference type="Pfam" id="PF13181">
    <property type="entry name" value="TPR_8"/>
    <property type="match status" value="2"/>
</dbReference>
<dbReference type="KEGG" id="cfer:D4Z93_04340"/>
<dbReference type="RefSeq" id="WP_119970703.1">
    <property type="nucleotide sequence ID" value="NZ_CP032416.1"/>
</dbReference>
<sequence>MPKEISLCMIVKDEERDIKRCLESVKDLVDEIILVDTGSKDKTVEIAKSYNAKIYYFKWCDDFAIARNESLKYATKDWILIMDADDEFCMDDRIKFKELKSNLDKKYIYYFETLSYLGYEKGFDISINMNPRLFKNRYGYYYRGAVHNQLLNSKNEALSKFESIRIYHYGYINKKMIDKNKRNRNMTILEKLIKKNPENKFNYFNLGNEYCCLNKKCEALRCYYKCYEDFKPYLGYSPKLIERIVEVNYEMRNFHKAIEFINVGLSYYPDFSDLYYLKGIICDELGEYLSAIESFKTCINIGSPPGFLKSIYGVEDFRSFDELSRIYIKLKDYDKAYMYSIESLKVKPDYLGPLINILNIFKEKGLSIDRIKLNIEKFFSDFPREYYFIADLFYKEGYYDTALEYIRKLDNTKLYYKEVCVLKSNIFARIGEFDACVRLNSIYQGKLVYLKLFTNNIISLVIMKKYKTALEELNKFNHKGLSESKSVKKCFRVYKEMVNIFMDKDVEDLSSDENDRQYTKFIIEIIEIFIINNKLQKSDRVLKLMDCIKDKYKFIEIGKLYFKYGYFDRAKDQIFKSVKMYNLIDKESVEILKKCICANK</sequence>
<dbReference type="SUPFAM" id="SSF48452">
    <property type="entry name" value="TPR-like"/>
    <property type="match status" value="2"/>
</dbReference>
<keyword evidence="1" id="KW-0802">TPR repeat</keyword>
<dbReference type="AlphaFoldDB" id="A0A386H2A1"/>